<dbReference type="Pfam" id="PF00746">
    <property type="entry name" value="Gram_pos_anchor"/>
    <property type="match status" value="1"/>
</dbReference>
<feature type="transmembrane region" description="Helical" evidence="6">
    <location>
        <begin position="76"/>
        <end position="95"/>
    </location>
</feature>
<comment type="caution">
    <text evidence="8">The sequence shown here is derived from an EMBL/GenBank/DDBJ whole genome shotgun (WGS) entry which is preliminary data.</text>
</comment>
<accession>A0A2N9DXG5</accession>
<name>A0A2N9DXG5_9LACO</name>
<dbReference type="PROSITE" id="PS50847">
    <property type="entry name" value="GRAM_POS_ANCHORING"/>
    <property type="match status" value="1"/>
</dbReference>
<dbReference type="Proteomes" id="UP000238739">
    <property type="component" value="Unassembled WGS sequence"/>
</dbReference>
<evidence type="ECO:0000256" key="6">
    <source>
        <dbReference type="SAM" id="Phobius"/>
    </source>
</evidence>
<protein>
    <recommendedName>
        <fullName evidence="7">Gram-positive cocci surface proteins LPxTG domain-containing protein</fullName>
    </recommendedName>
</protein>
<dbReference type="NCBIfam" id="TIGR01167">
    <property type="entry name" value="LPXTG_anchor"/>
    <property type="match status" value="1"/>
</dbReference>
<reference evidence="8" key="1">
    <citation type="submission" date="2018-01" db="EMBL/GenBank/DDBJ databases">
        <authorList>
            <person name="Chaillou S."/>
        </authorList>
    </citation>
    <scope>NUCLEOTIDE SEQUENCE [LARGE SCALE GENOMIC DNA]</scope>
    <source>
        <strain evidence="8">MFPC41A2801</strain>
    </source>
</reference>
<organism evidence="8 9">
    <name type="scientific">Latilactobacillus fuchuensis</name>
    <dbReference type="NCBI Taxonomy" id="164393"/>
    <lineage>
        <taxon>Bacteria</taxon>
        <taxon>Bacillati</taxon>
        <taxon>Bacillota</taxon>
        <taxon>Bacilli</taxon>
        <taxon>Lactobacillales</taxon>
        <taxon>Lactobacillaceae</taxon>
        <taxon>Latilactobacillus</taxon>
    </lineage>
</organism>
<dbReference type="AlphaFoldDB" id="A0A2N9DXG5"/>
<evidence type="ECO:0000313" key="9">
    <source>
        <dbReference type="Proteomes" id="UP000238739"/>
    </source>
</evidence>
<evidence type="ECO:0000256" key="5">
    <source>
        <dbReference type="SAM" id="MobiDB-lite"/>
    </source>
</evidence>
<feature type="domain" description="Gram-positive cocci surface proteins LPxTG" evidence="7">
    <location>
        <begin position="68"/>
        <end position="100"/>
    </location>
</feature>
<dbReference type="InterPro" id="IPR019931">
    <property type="entry name" value="LPXTG_anchor"/>
</dbReference>
<evidence type="ECO:0000256" key="2">
    <source>
        <dbReference type="ARBA" id="ARBA00022525"/>
    </source>
</evidence>
<sequence length="100" mass="10793">MTYVYTKNVTKPIQVIDQSGTKTDNQGNQLIPATSKLKPQQQSGLKMVAKQGQTNQTTKSAAKHKQQLPQTGVAKVNGLLGAIGALLMAVVGMVFKRRKN</sequence>
<evidence type="ECO:0000256" key="1">
    <source>
        <dbReference type="ARBA" id="ARBA00022512"/>
    </source>
</evidence>
<keyword evidence="4" id="KW-0572">Peptidoglycan-anchor</keyword>
<dbReference type="EMBL" id="OGVC01000036">
    <property type="protein sequence ID" value="SPC39372.1"/>
    <property type="molecule type" value="Genomic_DNA"/>
</dbReference>
<keyword evidence="6" id="KW-0472">Membrane</keyword>
<feature type="region of interest" description="Disordered" evidence="5">
    <location>
        <begin position="49"/>
        <end position="68"/>
    </location>
</feature>
<keyword evidence="6" id="KW-1133">Transmembrane helix</keyword>
<gene>
    <name evidence="8" type="ORF">LFUMFP_410003</name>
</gene>
<keyword evidence="6" id="KW-0812">Transmembrane</keyword>
<evidence type="ECO:0000256" key="4">
    <source>
        <dbReference type="ARBA" id="ARBA00023088"/>
    </source>
</evidence>
<evidence type="ECO:0000256" key="3">
    <source>
        <dbReference type="ARBA" id="ARBA00022729"/>
    </source>
</evidence>
<keyword evidence="1" id="KW-0134">Cell wall</keyword>
<keyword evidence="3" id="KW-0732">Signal</keyword>
<keyword evidence="2" id="KW-0964">Secreted</keyword>
<proteinExistence type="predicted"/>
<keyword evidence="9" id="KW-1185">Reference proteome</keyword>
<evidence type="ECO:0000259" key="7">
    <source>
        <dbReference type="PROSITE" id="PS50847"/>
    </source>
</evidence>
<evidence type="ECO:0000313" key="8">
    <source>
        <dbReference type="EMBL" id="SPC39372.1"/>
    </source>
</evidence>
<feature type="compositionally biased region" description="Polar residues" evidence="5">
    <location>
        <begin position="51"/>
        <end position="60"/>
    </location>
</feature>